<dbReference type="PANTHER" id="PTHR23505">
    <property type="entry name" value="SPINSTER"/>
    <property type="match status" value="1"/>
</dbReference>
<dbReference type="InterPro" id="IPR020846">
    <property type="entry name" value="MFS_dom"/>
</dbReference>
<keyword evidence="3 6" id="KW-0812">Transmembrane</keyword>
<feature type="transmembrane region" description="Helical" evidence="6">
    <location>
        <begin position="18"/>
        <end position="38"/>
    </location>
</feature>
<feature type="transmembrane region" description="Helical" evidence="6">
    <location>
        <begin position="283"/>
        <end position="303"/>
    </location>
</feature>
<evidence type="ECO:0000313" key="9">
    <source>
        <dbReference type="Proteomes" id="UP000254875"/>
    </source>
</evidence>
<dbReference type="SUPFAM" id="SSF103473">
    <property type="entry name" value="MFS general substrate transporter"/>
    <property type="match status" value="1"/>
</dbReference>
<dbReference type="GO" id="GO:0022857">
    <property type="term" value="F:transmembrane transporter activity"/>
    <property type="evidence" value="ECO:0007669"/>
    <property type="project" value="InterPro"/>
</dbReference>
<dbReference type="Gene3D" id="1.20.1250.20">
    <property type="entry name" value="MFS general substrate transporter like domains"/>
    <property type="match status" value="2"/>
</dbReference>
<feature type="transmembrane region" description="Helical" evidence="6">
    <location>
        <begin position="246"/>
        <end position="271"/>
    </location>
</feature>
<feature type="transmembrane region" description="Helical" evidence="6">
    <location>
        <begin position="188"/>
        <end position="208"/>
    </location>
</feature>
<dbReference type="InterPro" id="IPR044770">
    <property type="entry name" value="MFS_spinster-like"/>
</dbReference>
<feature type="domain" description="Major facilitator superfamily (MFS) profile" evidence="7">
    <location>
        <begin position="20"/>
        <end position="438"/>
    </location>
</feature>
<dbReference type="PROSITE" id="PS50850">
    <property type="entry name" value="MFS"/>
    <property type="match status" value="1"/>
</dbReference>
<comment type="caution">
    <text evidence="8">The sequence shown here is derived from an EMBL/GenBank/DDBJ whole genome shotgun (WGS) entry which is preliminary data.</text>
</comment>
<dbReference type="Proteomes" id="UP000254875">
    <property type="component" value="Unassembled WGS sequence"/>
</dbReference>
<dbReference type="PANTHER" id="PTHR23505:SF79">
    <property type="entry name" value="PROTEIN SPINSTER"/>
    <property type="match status" value="1"/>
</dbReference>
<evidence type="ECO:0000313" key="8">
    <source>
        <dbReference type="EMBL" id="RDK02413.1"/>
    </source>
</evidence>
<comment type="subcellular location">
    <subcellularLocation>
        <location evidence="1">Membrane</location>
        <topology evidence="1">Multi-pass membrane protein</topology>
    </subcellularLocation>
</comment>
<keyword evidence="5 6" id="KW-0472">Membrane</keyword>
<feature type="transmembrane region" description="Helical" evidence="6">
    <location>
        <begin position="315"/>
        <end position="334"/>
    </location>
</feature>
<feature type="transmembrane region" description="Helical" evidence="6">
    <location>
        <begin position="58"/>
        <end position="79"/>
    </location>
</feature>
<keyword evidence="4 6" id="KW-1133">Transmembrane helix</keyword>
<gene>
    <name evidence="8" type="ORF">DLM46_12520</name>
</gene>
<accession>A0A370N9Y4</accession>
<name>A0A370N9Y4_9BURK</name>
<evidence type="ECO:0000256" key="5">
    <source>
        <dbReference type="ARBA" id="ARBA00023136"/>
    </source>
</evidence>
<evidence type="ECO:0000256" key="3">
    <source>
        <dbReference type="ARBA" id="ARBA00022692"/>
    </source>
</evidence>
<feature type="transmembrane region" description="Helical" evidence="6">
    <location>
        <begin position="413"/>
        <end position="433"/>
    </location>
</feature>
<evidence type="ECO:0000256" key="2">
    <source>
        <dbReference type="ARBA" id="ARBA00022448"/>
    </source>
</evidence>
<evidence type="ECO:0000256" key="6">
    <source>
        <dbReference type="SAM" id="Phobius"/>
    </source>
</evidence>
<sequence>MAVSTNSKPEGKRHTYEWYVVVICMLAYVFSFVDRQVLALMIEPIKKDLHLSDTQFSLLHGFAFSLFYAVMGMPLAYLADRFARPRIIATGIALWSFATAACGVSQNFIHMFLARMSVGVGEAALSPGTYSMLSDYFPKEKLGRAVGVYSLGSFIGGGIAFLIGGYVINLLKQMTTVSLPLLGDVRSWQLTFLIVGLPGFLVALLFILTVCDPQRKGLVQDGAGKAKRVSMGDSLRFIRTHGKTFFCHYLGFSFYAMTLFCLMSWTPAFYIRRFGLTPVEAGYMLGTILLAANTVGVFCGGWLNDWLMTKGRADGPMLAGFIGAVGMLVPAVAFTQADSLGVSLGLLVLAMFFASFPMPTSTAAMQTLAPNQMRAQISAVFLLVSNLIALGIGTTLVALLTDKVFGSPKAVGSSMSIVNLVATLLAAVLLWFGCKQFRLSLAREQAHVNPAGAVAHSGATELAHAAGTVPLDTTRARVPERKNA</sequence>
<evidence type="ECO:0000256" key="1">
    <source>
        <dbReference type="ARBA" id="ARBA00004141"/>
    </source>
</evidence>
<feature type="transmembrane region" description="Helical" evidence="6">
    <location>
        <begin position="86"/>
        <end position="106"/>
    </location>
</feature>
<dbReference type="RefSeq" id="WP_115101090.1">
    <property type="nucleotide sequence ID" value="NZ_QHKS01000007.1"/>
</dbReference>
<evidence type="ECO:0000259" key="7">
    <source>
        <dbReference type="PROSITE" id="PS50850"/>
    </source>
</evidence>
<dbReference type="InterPro" id="IPR036259">
    <property type="entry name" value="MFS_trans_sf"/>
</dbReference>
<dbReference type="EMBL" id="QHKS01000007">
    <property type="protein sequence ID" value="RDK02413.1"/>
    <property type="molecule type" value="Genomic_DNA"/>
</dbReference>
<feature type="transmembrane region" description="Helical" evidence="6">
    <location>
        <begin position="145"/>
        <end position="168"/>
    </location>
</feature>
<keyword evidence="9" id="KW-1185">Reference proteome</keyword>
<evidence type="ECO:0000256" key="4">
    <source>
        <dbReference type="ARBA" id="ARBA00022989"/>
    </source>
</evidence>
<dbReference type="Pfam" id="PF07690">
    <property type="entry name" value="MFS_1"/>
    <property type="match status" value="1"/>
</dbReference>
<dbReference type="GO" id="GO:0016020">
    <property type="term" value="C:membrane"/>
    <property type="evidence" value="ECO:0007669"/>
    <property type="project" value="UniProtKB-SubCell"/>
</dbReference>
<reference evidence="9" key="1">
    <citation type="submission" date="2018-05" db="EMBL/GenBank/DDBJ databases">
        <authorList>
            <person name="Feng T."/>
        </authorList>
    </citation>
    <scope>NUCLEOTIDE SEQUENCE [LARGE SCALE GENOMIC DNA]</scope>
    <source>
        <strain evidence="9">S27</strain>
    </source>
</reference>
<keyword evidence="2" id="KW-0813">Transport</keyword>
<dbReference type="AlphaFoldDB" id="A0A370N9Y4"/>
<protein>
    <submittedName>
        <fullName evidence="8">MFS transporter</fullName>
    </submittedName>
</protein>
<organism evidence="8 9">
    <name type="scientific">Paraburkholderia lacunae</name>
    <dbReference type="NCBI Taxonomy" id="2211104"/>
    <lineage>
        <taxon>Bacteria</taxon>
        <taxon>Pseudomonadati</taxon>
        <taxon>Pseudomonadota</taxon>
        <taxon>Betaproteobacteria</taxon>
        <taxon>Burkholderiales</taxon>
        <taxon>Burkholderiaceae</taxon>
        <taxon>Paraburkholderia</taxon>
    </lineage>
</organism>
<dbReference type="OrthoDB" id="6057322at2"/>
<dbReference type="CDD" id="cd17328">
    <property type="entry name" value="MFS_spinster_like"/>
    <property type="match status" value="1"/>
</dbReference>
<proteinExistence type="predicted"/>
<feature type="transmembrane region" description="Helical" evidence="6">
    <location>
        <begin position="379"/>
        <end position="401"/>
    </location>
</feature>
<feature type="transmembrane region" description="Helical" evidence="6">
    <location>
        <begin position="340"/>
        <end position="358"/>
    </location>
</feature>
<dbReference type="InterPro" id="IPR011701">
    <property type="entry name" value="MFS"/>
</dbReference>